<protein>
    <recommendedName>
        <fullName evidence="4">Fungal lipase-type domain-containing protein</fullName>
    </recommendedName>
</protein>
<dbReference type="InterPro" id="IPR029058">
    <property type="entry name" value="AB_hydrolase_fold"/>
</dbReference>
<dbReference type="InterPro" id="IPR002921">
    <property type="entry name" value="Fungal_lipase-type"/>
</dbReference>
<evidence type="ECO:0000256" key="1">
    <source>
        <dbReference type="ARBA" id="ARBA00022729"/>
    </source>
</evidence>
<proteinExistence type="predicted"/>
<reference evidence="5 6" key="1">
    <citation type="submission" date="2014-04" db="EMBL/GenBank/DDBJ databases">
        <authorList>
            <consortium name="DOE Joint Genome Institute"/>
            <person name="Kuo A."/>
            <person name="Martino E."/>
            <person name="Perotto S."/>
            <person name="Kohler A."/>
            <person name="Nagy L.G."/>
            <person name="Floudas D."/>
            <person name="Copeland A."/>
            <person name="Barry K.W."/>
            <person name="Cichocki N."/>
            <person name="Veneault-Fourrey C."/>
            <person name="LaButti K."/>
            <person name="Lindquist E.A."/>
            <person name="Lipzen A."/>
            <person name="Lundell T."/>
            <person name="Morin E."/>
            <person name="Murat C."/>
            <person name="Sun H."/>
            <person name="Tunlid A."/>
            <person name="Henrissat B."/>
            <person name="Grigoriev I.V."/>
            <person name="Hibbett D.S."/>
            <person name="Martin F."/>
            <person name="Nordberg H.P."/>
            <person name="Cantor M.N."/>
            <person name="Hua S.X."/>
        </authorList>
    </citation>
    <scope>NUCLEOTIDE SEQUENCE [LARGE SCALE GENOMIC DNA]</scope>
    <source>
        <strain evidence="5 6">Zn</strain>
    </source>
</reference>
<dbReference type="STRING" id="913774.A0A0C3H4Y6"/>
<dbReference type="EMBL" id="KN832882">
    <property type="protein sequence ID" value="KIM97531.1"/>
    <property type="molecule type" value="Genomic_DNA"/>
</dbReference>
<dbReference type="SUPFAM" id="SSF53474">
    <property type="entry name" value="alpha/beta-Hydrolases"/>
    <property type="match status" value="1"/>
</dbReference>
<feature type="signal peptide" evidence="3">
    <location>
        <begin position="1"/>
        <end position="18"/>
    </location>
</feature>
<name>A0A0C3H4Y6_OIDMZ</name>
<keyword evidence="2" id="KW-0378">Hydrolase</keyword>
<dbReference type="Gene3D" id="3.40.50.1820">
    <property type="entry name" value="alpha/beta hydrolase"/>
    <property type="match status" value="1"/>
</dbReference>
<dbReference type="InterPro" id="IPR051299">
    <property type="entry name" value="AB_hydrolase_lip/est"/>
</dbReference>
<feature type="domain" description="Fungal lipase-type" evidence="4">
    <location>
        <begin position="101"/>
        <end position="242"/>
    </location>
</feature>
<evidence type="ECO:0000313" key="5">
    <source>
        <dbReference type="EMBL" id="KIM97531.1"/>
    </source>
</evidence>
<dbReference type="HOGENOM" id="CLU_032957_1_0_1"/>
<feature type="chain" id="PRO_5002165194" description="Fungal lipase-type domain-containing protein" evidence="3">
    <location>
        <begin position="19"/>
        <end position="333"/>
    </location>
</feature>
<dbReference type="GO" id="GO:0016787">
    <property type="term" value="F:hydrolase activity"/>
    <property type="evidence" value="ECO:0007669"/>
    <property type="project" value="UniProtKB-KW"/>
</dbReference>
<evidence type="ECO:0000259" key="4">
    <source>
        <dbReference type="Pfam" id="PF01764"/>
    </source>
</evidence>
<evidence type="ECO:0000313" key="6">
    <source>
        <dbReference type="Proteomes" id="UP000054321"/>
    </source>
</evidence>
<keyword evidence="6" id="KW-1185">Reference proteome</keyword>
<organism evidence="5 6">
    <name type="scientific">Oidiodendron maius (strain Zn)</name>
    <dbReference type="NCBI Taxonomy" id="913774"/>
    <lineage>
        <taxon>Eukaryota</taxon>
        <taxon>Fungi</taxon>
        <taxon>Dikarya</taxon>
        <taxon>Ascomycota</taxon>
        <taxon>Pezizomycotina</taxon>
        <taxon>Leotiomycetes</taxon>
        <taxon>Leotiomycetes incertae sedis</taxon>
        <taxon>Myxotrichaceae</taxon>
        <taxon>Oidiodendron</taxon>
    </lineage>
</organism>
<evidence type="ECO:0000256" key="3">
    <source>
        <dbReference type="SAM" id="SignalP"/>
    </source>
</evidence>
<dbReference type="InParanoid" id="A0A0C3H4Y6"/>
<dbReference type="GO" id="GO:0006629">
    <property type="term" value="P:lipid metabolic process"/>
    <property type="evidence" value="ECO:0007669"/>
    <property type="project" value="InterPro"/>
</dbReference>
<dbReference type="Pfam" id="PF01764">
    <property type="entry name" value="Lipase_3"/>
    <property type="match status" value="1"/>
</dbReference>
<evidence type="ECO:0000256" key="2">
    <source>
        <dbReference type="ARBA" id="ARBA00022801"/>
    </source>
</evidence>
<gene>
    <name evidence="5" type="ORF">OIDMADRAFT_147937</name>
</gene>
<dbReference type="Proteomes" id="UP000054321">
    <property type="component" value="Unassembled WGS sequence"/>
</dbReference>
<reference evidence="6" key="2">
    <citation type="submission" date="2015-01" db="EMBL/GenBank/DDBJ databases">
        <title>Evolutionary Origins and Diversification of the Mycorrhizal Mutualists.</title>
        <authorList>
            <consortium name="DOE Joint Genome Institute"/>
            <consortium name="Mycorrhizal Genomics Consortium"/>
            <person name="Kohler A."/>
            <person name="Kuo A."/>
            <person name="Nagy L.G."/>
            <person name="Floudas D."/>
            <person name="Copeland A."/>
            <person name="Barry K.W."/>
            <person name="Cichocki N."/>
            <person name="Veneault-Fourrey C."/>
            <person name="LaButti K."/>
            <person name="Lindquist E.A."/>
            <person name="Lipzen A."/>
            <person name="Lundell T."/>
            <person name="Morin E."/>
            <person name="Murat C."/>
            <person name="Riley R."/>
            <person name="Ohm R."/>
            <person name="Sun H."/>
            <person name="Tunlid A."/>
            <person name="Henrissat B."/>
            <person name="Grigoriev I.V."/>
            <person name="Hibbett D.S."/>
            <person name="Martin F."/>
        </authorList>
    </citation>
    <scope>NUCLEOTIDE SEQUENCE [LARGE SCALE GENOMIC DNA]</scope>
    <source>
        <strain evidence="6">Zn</strain>
    </source>
</reference>
<dbReference type="AlphaFoldDB" id="A0A0C3H4Y6"/>
<keyword evidence="1 3" id="KW-0732">Signal</keyword>
<dbReference type="PANTHER" id="PTHR46640:SF1">
    <property type="entry name" value="FUNGAL LIPASE-LIKE DOMAIN-CONTAINING PROTEIN-RELATED"/>
    <property type="match status" value="1"/>
</dbReference>
<dbReference type="PANTHER" id="PTHR46640">
    <property type="entry name" value="TRIACYLGLYCEROL LIPASE, PUTATIVE (AFU_ORTHOLOGUE AFUA_6G06510)-RELATED"/>
    <property type="match status" value="1"/>
</dbReference>
<dbReference type="OrthoDB" id="426718at2759"/>
<sequence>MWTSLAYAAALLAAGSHAAPLEQRTTMTSSQLSTFTMFSQYAGAAYCYDNVHKNGKMNCSSEGGSCPLVESAGATVIHAFQAGSSKTLGYVATDSKNKLIVVAIQGTQIWSNPIDIITDADLLQVKSDLCGSANSHDGCLVHKGFYGSMKDAATVVVPTVQAAAKENPSYRVVVTGHSLGGAVSALLGTTLRNLGMTVDMYTFGQPKLGNADISNYIQSQSPSKGNNYRVTHFNDVVPQLPEHTWGNNAWDHYYPEFWINKDQGTVSTSDMKVVDATLFSKAGNEGTNSAFSLVGELFEGGVAAHGLYFGKISGCSSKAPFPPSAASSSGKAS</sequence>
<dbReference type="CDD" id="cd00519">
    <property type="entry name" value="Lipase_3"/>
    <property type="match status" value="1"/>
</dbReference>
<accession>A0A0C3H4Y6</accession>